<evidence type="ECO:0000313" key="4">
    <source>
        <dbReference type="Proteomes" id="UP000322876"/>
    </source>
</evidence>
<dbReference type="SUPFAM" id="SSF52172">
    <property type="entry name" value="CheY-like"/>
    <property type="match status" value="1"/>
</dbReference>
<dbReference type="GO" id="GO:0000160">
    <property type="term" value="P:phosphorelay signal transduction system"/>
    <property type="evidence" value="ECO:0007669"/>
    <property type="project" value="InterPro"/>
</dbReference>
<reference evidence="3 4" key="1">
    <citation type="submission" date="2019-06" db="EMBL/GenBank/DDBJ databases">
        <title>Genomic insights into carbon and energy metabolism of Deferribacter autotrophicus revealed new metabolic traits in the phylum Deferribacteres.</title>
        <authorList>
            <person name="Slobodkin A.I."/>
            <person name="Slobodkina G.B."/>
            <person name="Allioux M."/>
            <person name="Alain K."/>
            <person name="Jebbar M."/>
            <person name="Shadrin V."/>
            <person name="Kublanov I.V."/>
            <person name="Toshchakov S.V."/>
            <person name="Bonch-Osmolovskaya E.A."/>
        </authorList>
    </citation>
    <scope>NUCLEOTIDE SEQUENCE [LARGE SCALE GENOMIC DNA]</scope>
    <source>
        <strain evidence="3 4">SL50</strain>
    </source>
</reference>
<evidence type="ECO:0000256" key="1">
    <source>
        <dbReference type="PROSITE-ProRule" id="PRU00169"/>
    </source>
</evidence>
<dbReference type="InterPro" id="IPR011006">
    <property type="entry name" value="CheY-like_superfamily"/>
</dbReference>
<dbReference type="Gene3D" id="3.40.50.2300">
    <property type="match status" value="1"/>
</dbReference>
<dbReference type="OrthoDB" id="9789181at2"/>
<gene>
    <name evidence="3" type="ORF">FHQ18_04975</name>
</gene>
<dbReference type="InterPro" id="IPR001789">
    <property type="entry name" value="Sig_transdc_resp-reg_receiver"/>
</dbReference>
<keyword evidence="1" id="KW-0597">Phosphoprotein</keyword>
<organism evidence="3 4">
    <name type="scientific">Deferribacter autotrophicus</name>
    <dbReference type="NCBI Taxonomy" id="500465"/>
    <lineage>
        <taxon>Bacteria</taxon>
        <taxon>Pseudomonadati</taxon>
        <taxon>Deferribacterota</taxon>
        <taxon>Deferribacteres</taxon>
        <taxon>Deferribacterales</taxon>
        <taxon>Deferribacteraceae</taxon>
        <taxon>Deferribacter</taxon>
    </lineage>
</organism>
<dbReference type="EMBL" id="VFJB01000004">
    <property type="protein sequence ID" value="KAA0258511.1"/>
    <property type="molecule type" value="Genomic_DNA"/>
</dbReference>
<dbReference type="PROSITE" id="PS50110">
    <property type="entry name" value="RESPONSE_REGULATORY"/>
    <property type="match status" value="1"/>
</dbReference>
<proteinExistence type="predicted"/>
<dbReference type="SMART" id="SM00448">
    <property type="entry name" value="REC"/>
    <property type="match status" value="1"/>
</dbReference>
<feature type="domain" description="Response regulatory" evidence="2">
    <location>
        <begin position="2"/>
        <end position="113"/>
    </location>
</feature>
<accession>A0A5A8F4J3</accession>
<name>A0A5A8F4J3_9BACT</name>
<comment type="caution">
    <text evidence="3">The sequence shown here is derived from an EMBL/GenBank/DDBJ whole genome shotgun (WGS) entry which is preliminary data.</text>
</comment>
<dbReference type="AlphaFoldDB" id="A0A5A8F4J3"/>
<dbReference type="Proteomes" id="UP000322876">
    <property type="component" value="Unassembled WGS sequence"/>
</dbReference>
<feature type="modified residue" description="4-aspartylphosphate" evidence="1">
    <location>
        <position position="51"/>
    </location>
</feature>
<evidence type="ECO:0000259" key="2">
    <source>
        <dbReference type="PROSITE" id="PS50110"/>
    </source>
</evidence>
<evidence type="ECO:0000313" key="3">
    <source>
        <dbReference type="EMBL" id="KAA0258511.1"/>
    </source>
</evidence>
<sequence>MNILLIDDEKSFHHILNILAKQLDFNSFLCSDLNKAKNIIEEHFIDIALIDINLPTCSGDQIITFIKDHSPNTLCYLFTSDFSKRLSYEKMVDGYIEKDKLVIKLPEILKKIKK</sequence>
<dbReference type="CDD" id="cd00156">
    <property type="entry name" value="REC"/>
    <property type="match status" value="1"/>
</dbReference>
<protein>
    <submittedName>
        <fullName evidence="3">Response regulator</fullName>
    </submittedName>
</protein>
<dbReference type="RefSeq" id="WP_149266067.1">
    <property type="nucleotide sequence ID" value="NZ_VFJB01000004.1"/>
</dbReference>
<keyword evidence="4" id="KW-1185">Reference proteome</keyword>
<dbReference type="Pfam" id="PF00072">
    <property type="entry name" value="Response_reg"/>
    <property type="match status" value="1"/>
</dbReference>